<gene>
    <name evidence="6" type="ORF">POCTA_138.1.T0070519</name>
</gene>
<evidence type="ECO:0000256" key="1">
    <source>
        <dbReference type="ARBA" id="ARBA00022723"/>
    </source>
</evidence>
<dbReference type="OMA" id="KHEAPKI"/>
<sequence>MDISSKQSDMKCVICLSFASNQVRLDQCSHLFCFACINKWSEKSHQCPQCRVMFSCFYELKNDPKINIKKHEAPKIINNSEDQRLMALADIDNTYYDLILQQIDFI</sequence>
<evidence type="ECO:0000259" key="5">
    <source>
        <dbReference type="PROSITE" id="PS50089"/>
    </source>
</evidence>
<dbReference type="InterPro" id="IPR017907">
    <property type="entry name" value="Znf_RING_CS"/>
</dbReference>
<feature type="domain" description="RING-type" evidence="5">
    <location>
        <begin position="12"/>
        <end position="51"/>
    </location>
</feature>
<keyword evidence="7" id="KW-1185">Reference proteome</keyword>
<evidence type="ECO:0000256" key="3">
    <source>
        <dbReference type="ARBA" id="ARBA00022833"/>
    </source>
</evidence>
<dbReference type="GO" id="GO:0008270">
    <property type="term" value="F:zinc ion binding"/>
    <property type="evidence" value="ECO:0007669"/>
    <property type="project" value="UniProtKB-KW"/>
</dbReference>
<comment type="caution">
    <text evidence="6">The sequence shown here is derived from an EMBL/GenBank/DDBJ whole genome shotgun (WGS) entry which is preliminary data.</text>
</comment>
<dbReference type="PROSITE" id="PS00518">
    <property type="entry name" value="ZF_RING_1"/>
    <property type="match status" value="1"/>
</dbReference>
<keyword evidence="2 4" id="KW-0863">Zinc-finger</keyword>
<dbReference type="InterPro" id="IPR001841">
    <property type="entry name" value="Znf_RING"/>
</dbReference>
<dbReference type="PROSITE" id="PS50089">
    <property type="entry name" value="ZF_RING_2"/>
    <property type="match status" value="1"/>
</dbReference>
<dbReference type="PANTHER" id="PTHR12109">
    <property type="entry name" value="RING FINGER PROTEIN 141-RELATED"/>
    <property type="match status" value="1"/>
</dbReference>
<dbReference type="EMBL" id="CAJJDP010000006">
    <property type="protein sequence ID" value="CAD8136693.1"/>
    <property type="molecule type" value="Genomic_DNA"/>
</dbReference>
<reference evidence="6" key="1">
    <citation type="submission" date="2021-01" db="EMBL/GenBank/DDBJ databases">
        <authorList>
            <consortium name="Genoscope - CEA"/>
            <person name="William W."/>
        </authorList>
    </citation>
    <scope>NUCLEOTIDE SEQUENCE</scope>
</reference>
<dbReference type="AlphaFoldDB" id="A0A8S1SA48"/>
<evidence type="ECO:0000313" key="6">
    <source>
        <dbReference type="EMBL" id="CAD8136693.1"/>
    </source>
</evidence>
<name>A0A8S1SA48_PAROT</name>
<keyword evidence="3" id="KW-0862">Zinc</keyword>
<dbReference type="SMART" id="SM00184">
    <property type="entry name" value="RING"/>
    <property type="match status" value="1"/>
</dbReference>
<accession>A0A8S1SA48</accession>
<organism evidence="6 7">
    <name type="scientific">Paramecium octaurelia</name>
    <dbReference type="NCBI Taxonomy" id="43137"/>
    <lineage>
        <taxon>Eukaryota</taxon>
        <taxon>Sar</taxon>
        <taxon>Alveolata</taxon>
        <taxon>Ciliophora</taxon>
        <taxon>Intramacronucleata</taxon>
        <taxon>Oligohymenophorea</taxon>
        <taxon>Peniculida</taxon>
        <taxon>Parameciidae</taxon>
        <taxon>Paramecium</taxon>
    </lineage>
</organism>
<evidence type="ECO:0000256" key="4">
    <source>
        <dbReference type="PROSITE-ProRule" id="PRU00175"/>
    </source>
</evidence>
<evidence type="ECO:0000313" key="7">
    <source>
        <dbReference type="Proteomes" id="UP000683925"/>
    </source>
</evidence>
<evidence type="ECO:0000256" key="2">
    <source>
        <dbReference type="ARBA" id="ARBA00022771"/>
    </source>
</evidence>
<dbReference type="Proteomes" id="UP000683925">
    <property type="component" value="Unassembled WGS sequence"/>
</dbReference>
<dbReference type="OrthoDB" id="21204at2759"/>
<proteinExistence type="predicted"/>
<dbReference type="Pfam" id="PF13639">
    <property type="entry name" value="zf-RING_2"/>
    <property type="match status" value="1"/>
</dbReference>
<protein>
    <recommendedName>
        <fullName evidence="5">RING-type domain-containing protein</fullName>
    </recommendedName>
</protein>
<keyword evidence="1" id="KW-0479">Metal-binding</keyword>
<dbReference type="InterPro" id="IPR047126">
    <property type="entry name" value="RNF141-like"/>
</dbReference>